<dbReference type="InterPro" id="IPR036034">
    <property type="entry name" value="PDZ_sf"/>
</dbReference>
<comment type="caution">
    <text evidence="3">The sequence shown here is derived from an EMBL/GenBank/DDBJ whole genome shotgun (WGS) entry which is preliminary data.</text>
</comment>
<feature type="compositionally biased region" description="Low complexity" evidence="1">
    <location>
        <begin position="51"/>
        <end position="79"/>
    </location>
</feature>
<dbReference type="SMART" id="SM00228">
    <property type="entry name" value="PDZ"/>
    <property type="match status" value="2"/>
</dbReference>
<dbReference type="EMBL" id="ASGP02000005">
    <property type="protein sequence ID" value="KAH9506402.1"/>
    <property type="molecule type" value="Genomic_DNA"/>
</dbReference>
<proteinExistence type="predicted"/>
<feature type="compositionally biased region" description="Polar residues" evidence="1">
    <location>
        <begin position="383"/>
        <end position="408"/>
    </location>
</feature>
<gene>
    <name evidence="3" type="primary">PDZD2</name>
    <name evidence="3" type="ORF">DERF_011138</name>
</gene>
<accession>A0A922HWI3</accession>
<feature type="domain" description="PDZ" evidence="2">
    <location>
        <begin position="837"/>
        <end position="911"/>
    </location>
</feature>
<dbReference type="InterPro" id="IPR051109">
    <property type="entry name" value="MAM_complex_regulator"/>
</dbReference>
<feature type="compositionally biased region" description="Low complexity" evidence="1">
    <location>
        <begin position="136"/>
        <end position="156"/>
    </location>
</feature>
<feature type="compositionally biased region" description="Pro residues" evidence="1">
    <location>
        <begin position="85"/>
        <end position="94"/>
    </location>
</feature>
<dbReference type="Pfam" id="PF00595">
    <property type="entry name" value="PDZ"/>
    <property type="match status" value="2"/>
</dbReference>
<feature type="compositionally biased region" description="Low complexity" evidence="1">
    <location>
        <begin position="438"/>
        <end position="474"/>
    </location>
</feature>
<feature type="domain" description="PDZ" evidence="2">
    <location>
        <begin position="209"/>
        <end position="294"/>
    </location>
</feature>
<protein>
    <submittedName>
        <fullName evidence="3">Domain present in PSD-95, Dlg, and ZO-1/2</fullName>
    </submittedName>
</protein>
<evidence type="ECO:0000313" key="4">
    <source>
        <dbReference type="Proteomes" id="UP000790347"/>
    </source>
</evidence>
<evidence type="ECO:0000256" key="1">
    <source>
        <dbReference type="SAM" id="MobiDB-lite"/>
    </source>
</evidence>
<keyword evidence="4" id="KW-1185">Reference proteome</keyword>
<sequence>MHIIHQSKMATSNTTTTTLATSSVISSSTSLNDMMMNNVNDNGSCVTTTSNTSCGSTNSSTSGLGLGTGSDISSSSTCGDYQTLPLPPPPPPPHLQISQKHSHHELLAIATGHNLQPIQTNRMSISSSSRPSIYSPFISSSSSGSPSSSSSSTSSSGSGGGGGCIVHQPLSSHATNYTTYQNISNLYSTYAVPSQLLNKNPHTSVQCINLELEKDDKGELGIFITGRRAADGTLGYVVAGLETGSPAHRCGQIEKNDEVLTINGILLRGLNVNDALHHLKSPEKLVRIVLVKQRSLIITTPSSSSSSSSTGQPQQLYSAIYQNPKQLYSSTATIQPLPPPPSSTSSSSTNHQLSGEIDLDKMALITISNDDCRNNKKLLEKSMPTSITNNNASQSSSITPGNNDNNIQSSSTSTLTRSTSAPSKSKKSLGARLASLLNRKINNNNNTTMTRKSNNKNHTLPTSYSTSSISTTASNKNKNGNHHETNNNNNDDIIIDYDDYNIMRTPKIRSKSIGNMSSSISVPNDLSGPNNNNSTTKKVHIIANNKNDRSDNSSSASACKLRYISLNNVAGNSIYGHFSGPNNNNNTTVQYSQPIASTAAATITTRQHQDRLYNPYVAFKQLQVQQVNQQQQQQQNPNHYYYQQFIHHNNNNRSIIDNGSISPLSQALCTLPRTNKPKQLNLINNNTTTMNMMVETKKSNGIAVNGDHVDGDLQHEQSNQTSKDSCISYAESLLSPTMLQPIIFPSIQDNNNNIGGSSCENYGKSNNNNGAGGNGGSNRIYVRMNRQSSHHDNNHYSKQQQQHSMTLNPKVLAEQQQNGHHHLNYNHQISLESQPQTITFKKGPDCKALGFSIVGGIDSPRGEMAIYVKTVFPEGQAAESGQLSEGDQILSINGQSTDNLTHGEVLQMFKRVKQGEIVLRILRLNSAMKFSNKCYSSSIANGSGGGGGGGGGALSRSCFDLDLITGK</sequence>
<dbReference type="Proteomes" id="UP000790347">
    <property type="component" value="Unassembled WGS sequence"/>
</dbReference>
<organism evidence="3 4">
    <name type="scientific">Dermatophagoides farinae</name>
    <name type="common">American house dust mite</name>
    <dbReference type="NCBI Taxonomy" id="6954"/>
    <lineage>
        <taxon>Eukaryota</taxon>
        <taxon>Metazoa</taxon>
        <taxon>Ecdysozoa</taxon>
        <taxon>Arthropoda</taxon>
        <taxon>Chelicerata</taxon>
        <taxon>Arachnida</taxon>
        <taxon>Acari</taxon>
        <taxon>Acariformes</taxon>
        <taxon>Sarcoptiformes</taxon>
        <taxon>Astigmata</taxon>
        <taxon>Psoroptidia</taxon>
        <taxon>Analgoidea</taxon>
        <taxon>Pyroglyphidae</taxon>
        <taxon>Dermatophagoidinae</taxon>
        <taxon>Dermatophagoides</taxon>
    </lineage>
</organism>
<feature type="region of interest" description="Disordered" evidence="1">
    <location>
        <begin position="382"/>
        <end position="491"/>
    </location>
</feature>
<dbReference type="InterPro" id="IPR001478">
    <property type="entry name" value="PDZ"/>
</dbReference>
<evidence type="ECO:0000313" key="3">
    <source>
        <dbReference type="EMBL" id="KAH9506402.1"/>
    </source>
</evidence>
<dbReference type="CDD" id="cd06759">
    <property type="entry name" value="PDZ3_PDZD2-PDZ1_hPro-IL-16-like"/>
    <property type="match status" value="1"/>
</dbReference>
<dbReference type="SUPFAM" id="SSF50156">
    <property type="entry name" value="PDZ domain-like"/>
    <property type="match status" value="2"/>
</dbReference>
<feature type="region of interest" description="Disordered" evidence="1">
    <location>
        <begin position="136"/>
        <end position="164"/>
    </location>
</feature>
<dbReference type="AlphaFoldDB" id="A0A922HWI3"/>
<feature type="region of interest" description="Disordered" evidence="1">
    <location>
        <begin position="51"/>
        <end position="102"/>
    </location>
</feature>
<evidence type="ECO:0000259" key="2">
    <source>
        <dbReference type="PROSITE" id="PS50106"/>
    </source>
</evidence>
<reference evidence="3" key="2">
    <citation type="journal article" date="2022" name="Res Sq">
        <title>Comparative Genomics Reveals Insights into the Divergent Evolution of Astigmatic Mites and Household Pest Adaptations.</title>
        <authorList>
            <person name="Xiong Q."/>
            <person name="Wan A.T.-Y."/>
            <person name="Liu X.-Y."/>
            <person name="Fung C.S.-H."/>
            <person name="Xiao X."/>
            <person name="Malainual N."/>
            <person name="Hou J."/>
            <person name="Wang L."/>
            <person name="Wang M."/>
            <person name="Yang K."/>
            <person name="Cui Y."/>
            <person name="Leung E."/>
            <person name="Nong W."/>
            <person name="Shin S.-K."/>
            <person name="Au S."/>
            <person name="Jeong K.Y."/>
            <person name="Chew F.T."/>
            <person name="Hui J."/>
            <person name="Leung T.F."/>
            <person name="Tungtrongchitr A."/>
            <person name="Zhong N."/>
            <person name="Liu Z."/>
            <person name="Tsui S."/>
        </authorList>
    </citation>
    <scope>NUCLEOTIDE SEQUENCE</scope>
    <source>
        <strain evidence="3">Derf</strain>
        <tissue evidence="3">Whole organism</tissue>
    </source>
</reference>
<dbReference type="PANTHER" id="PTHR14063">
    <property type="entry name" value="PROTEIN LIN-7 HOMOLOG"/>
    <property type="match status" value="1"/>
</dbReference>
<dbReference type="Gene3D" id="2.30.42.10">
    <property type="match status" value="2"/>
</dbReference>
<dbReference type="PROSITE" id="PS50106">
    <property type="entry name" value="PDZ"/>
    <property type="match status" value="2"/>
</dbReference>
<feature type="region of interest" description="Disordered" evidence="1">
    <location>
        <begin position="331"/>
        <end position="352"/>
    </location>
</feature>
<feature type="compositionally biased region" description="Low complexity" evidence="1">
    <location>
        <begin position="409"/>
        <end position="423"/>
    </location>
</feature>
<reference evidence="3" key="1">
    <citation type="submission" date="2013-05" db="EMBL/GenBank/DDBJ databases">
        <authorList>
            <person name="Yim A.K.Y."/>
            <person name="Chan T.F."/>
            <person name="Ji K.M."/>
            <person name="Liu X.Y."/>
            <person name="Zhou J.W."/>
            <person name="Li R.Q."/>
            <person name="Yang K.Y."/>
            <person name="Li J."/>
            <person name="Li M."/>
            <person name="Law P.T.W."/>
            <person name="Wu Y.L."/>
            <person name="Cai Z.L."/>
            <person name="Qin H."/>
            <person name="Bao Y."/>
            <person name="Leung R.K.K."/>
            <person name="Ng P.K.S."/>
            <person name="Zou J."/>
            <person name="Zhong X.J."/>
            <person name="Ran P.X."/>
            <person name="Zhong N.S."/>
            <person name="Liu Z.G."/>
            <person name="Tsui S.K.W."/>
        </authorList>
    </citation>
    <scope>NUCLEOTIDE SEQUENCE</scope>
    <source>
        <strain evidence="3">Derf</strain>
        <tissue evidence="3">Whole organism</tissue>
    </source>
</reference>
<name>A0A922HWI3_DERFA</name>